<dbReference type="EMBL" id="JBHSNA010000006">
    <property type="protein sequence ID" value="MFC5566587.1"/>
    <property type="molecule type" value="Genomic_DNA"/>
</dbReference>
<keyword evidence="2" id="KW-1185">Reference proteome</keyword>
<proteinExistence type="predicted"/>
<name>A0ABW0SC95_9RHOB</name>
<evidence type="ECO:0000313" key="2">
    <source>
        <dbReference type="Proteomes" id="UP001596056"/>
    </source>
</evidence>
<comment type="caution">
    <text evidence="1">The sequence shown here is derived from an EMBL/GenBank/DDBJ whole genome shotgun (WGS) entry which is preliminary data.</text>
</comment>
<organism evidence="1 2">
    <name type="scientific">Rubellimicrobium aerolatum</name>
    <dbReference type="NCBI Taxonomy" id="490979"/>
    <lineage>
        <taxon>Bacteria</taxon>
        <taxon>Pseudomonadati</taxon>
        <taxon>Pseudomonadota</taxon>
        <taxon>Alphaproteobacteria</taxon>
        <taxon>Rhodobacterales</taxon>
        <taxon>Roseobacteraceae</taxon>
        <taxon>Rubellimicrobium</taxon>
    </lineage>
</organism>
<protein>
    <recommendedName>
        <fullName evidence="3">DNA-binding protein</fullName>
    </recommendedName>
</protein>
<reference evidence="2" key="1">
    <citation type="journal article" date="2019" name="Int. J. Syst. Evol. Microbiol.">
        <title>The Global Catalogue of Microorganisms (GCM) 10K type strain sequencing project: providing services to taxonomists for standard genome sequencing and annotation.</title>
        <authorList>
            <consortium name="The Broad Institute Genomics Platform"/>
            <consortium name="The Broad Institute Genome Sequencing Center for Infectious Disease"/>
            <person name="Wu L."/>
            <person name="Ma J."/>
        </authorList>
    </citation>
    <scope>NUCLEOTIDE SEQUENCE [LARGE SCALE GENOMIC DNA]</scope>
    <source>
        <strain evidence="2">KACC 11588</strain>
    </source>
</reference>
<evidence type="ECO:0008006" key="3">
    <source>
        <dbReference type="Google" id="ProtNLM"/>
    </source>
</evidence>
<evidence type="ECO:0000313" key="1">
    <source>
        <dbReference type="EMBL" id="MFC5566587.1"/>
    </source>
</evidence>
<accession>A0ABW0SC95</accession>
<dbReference type="Proteomes" id="UP001596056">
    <property type="component" value="Unassembled WGS sequence"/>
</dbReference>
<sequence>MGPTIEHLKDLPGWPLLLSDEQAAAYTGRSGGDFRKAVDLWPLPGPRMLAGNVRWSRPEVDRFLDRTPAAVASQPDHGSLVDPVLDAIRAMGAHR</sequence>
<dbReference type="RefSeq" id="WP_209840659.1">
    <property type="nucleotide sequence ID" value="NZ_JAGGJP010000008.1"/>
</dbReference>
<gene>
    <name evidence="1" type="ORF">ACFPOC_09170</name>
</gene>